<dbReference type="EMBL" id="JAHQIW010007196">
    <property type="protein sequence ID" value="KAJ1372843.1"/>
    <property type="molecule type" value="Genomic_DNA"/>
</dbReference>
<dbReference type="AlphaFoldDB" id="A0AAD5RBC6"/>
<sequence>MSSNADQADSFWNPGKLLNVSRSSPQAITSRCGLMRTFLDNYDTNLATPPNGWKVWLTGYGVKSVTTHVLRCGMLPGLDTPCPVIASLAL</sequence>
<reference evidence="1" key="1">
    <citation type="submission" date="2021-06" db="EMBL/GenBank/DDBJ databases">
        <title>Parelaphostrongylus tenuis whole genome reference sequence.</title>
        <authorList>
            <person name="Garwood T.J."/>
            <person name="Larsen P.A."/>
            <person name="Fountain-Jones N.M."/>
            <person name="Garbe J.R."/>
            <person name="Macchietto M.G."/>
            <person name="Kania S.A."/>
            <person name="Gerhold R.W."/>
            <person name="Richards J.E."/>
            <person name="Wolf T.M."/>
        </authorList>
    </citation>
    <scope>NUCLEOTIDE SEQUENCE</scope>
    <source>
        <strain evidence="1">MNPRO001-30</strain>
        <tissue evidence="1">Meninges</tissue>
    </source>
</reference>
<protein>
    <submittedName>
        <fullName evidence="1">Uncharacterized protein</fullName>
    </submittedName>
</protein>
<gene>
    <name evidence="1" type="ORF">KIN20_035127</name>
</gene>
<organism evidence="1 2">
    <name type="scientific">Parelaphostrongylus tenuis</name>
    <name type="common">Meningeal worm</name>
    <dbReference type="NCBI Taxonomy" id="148309"/>
    <lineage>
        <taxon>Eukaryota</taxon>
        <taxon>Metazoa</taxon>
        <taxon>Ecdysozoa</taxon>
        <taxon>Nematoda</taxon>
        <taxon>Chromadorea</taxon>
        <taxon>Rhabditida</taxon>
        <taxon>Rhabditina</taxon>
        <taxon>Rhabditomorpha</taxon>
        <taxon>Strongyloidea</taxon>
        <taxon>Metastrongylidae</taxon>
        <taxon>Parelaphostrongylus</taxon>
    </lineage>
</organism>
<keyword evidence="2" id="KW-1185">Reference proteome</keyword>
<name>A0AAD5RBC6_PARTN</name>
<evidence type="ECO:0000313" key="1">
    <source>
        <dbReference type="EMBL" id="KAJ1372843.1"/>
    </source>
</evidence>
<accession>A0AAD5RBC6</accession>
<dbReference type="Proteomes" id="UP001196413">
    <property type="component" value="Unassembled WGS sequence"/>
</dbReference>
<evidence type="ECO:0000313" key="2">
    <source>
        <dbReference type="Proteomes" id="UP001196413"/>
    </source>
</evidence>
<proteinExistence type="predicted"/>
<comment type="caution">
    <text evidence="1">The sequence shown here is derived from an EMBL/GenBank/DDBJ whole genome shotgun (WGS) entry which is preliminary data.</text>
</comment>